<proteinExistence type="predicted"/>
<dbReference type="InterPro" id="IPR051679">
    <property type="entry name" value="DASS-Related_Transporters"/>
</dbReference>
<evidence type="ECO:0000256" key="6">
    <source>
        <dbReference type="SAM" id="Phobius"/>
    </source>
</evidence>
<evidence type="ECO:0000313" key="7">
    <source>
        <dbReference type="EMBL" id="TRO64167.1"/>
    </source>
</evidence>
<feature type="transmembrane region" description="Helical" evidence="6">
    <location>
        <begin position="443"/>
        <end position="471"/>
    </location>
</feature>
<dbReference type="OrthoDB" id="255482at2"/>
<gene>
    <name evidence="7" type="ORF">FGM01_11740</name>
</gene>
<feature type="transmembrane region" description="Helical" evidence="6">
    <location>
        <begin position="178"/>
        <end position="201"/>
    </location>
</feature>
<dbReference type="RefSeq" id="WP_143411364.1">
    <property type="nucleotide sequence ID" value="NZ_VHSF01000003.1"/>
</dbReference>
<evidence type="ECO:0000256" key="5">
    <source>
        <dbReference type="ARBA" id="ARBA00023136"/>
    </source>
</evidence>
<comment type="subcellular location">
    <subcellularLocation>
        <location evidence="1">Cell membrane</location>
        <topology evidence="1">Multi-pass membrane protein</topology>
    </subcellularLocation>
</comment>
<keyword evidence="2" id="KW-1003">Cell membrane</keyword>
<feature type="transmembrane region" description="Helical" evidence="6">
    <location>
        <begin position="321"/>
        <end position="340"/>
    </location>
</feature>
<keyword evidence="5 6" id="KW-0472">Membrane</keyword>
<evidence type="ECO:0000256" key="4">
    <source>
        <dbReference type="ARBA" id="ARBA00022989"/>
    </source>
</evidence>
<accession>A0A550HZK2</accession>
<feature type="transmembrane region" description="Helical" evidence="6">
    <location>
        <begin position="296"/>
        <end position="315"/>
    </location>
</feature>
<dbReference type="Proteomes" id="UP000315131">
    <property type="component" value="Unassembled WGS sequence"/>
</dbReference>
<keyword evidence="4 6" id="KW-1133">Transmembrane helix</keyword>
<reference evidence="7 8" key="1">
    <citation type="submission" date="2019-06" db="EMBL/GenBank/DDBJ databases">
        <title>Gramella sabulilitoris sp. nov., isolated from a marine sand.</title>
        <authorList>
            <person name="Yoon J.-H."/>
        </authorList>
    </citation>
    <scope>NUCLEOTIDE SEQUENCE [LARGE SCALE GENOMIC DNA]</scope>
    <source>
        <strain evidence="7 8">HSMS-1</strain>
    </source>
</reference>
<protein>
    <submittedName>
        <fullName evidence="7">YfcC family protein</fullName>
    </submittedName>
</protein>
<comment type="caution">
    <text evidence="7">The sequence shown here is derived from an EMBL/GenBank/DDBJ whole genome shotgun (WGS) entry which is preliminary data.</text>
</comment>
<evidence type="ECO:0000313" key="8">
    <source>
        <dbReference type="Proteomes" id="UP000315131"/>
    </source>
</evidence>
<dbReference type="InterPro" id="IPR018385">
    <property type="entry name" value="C4_dicarb_anaerob_car-like"/>
</dbReference>
<dbReference type="PANTHER" id="PTHR43652:SF6">
    <property type="entry name" value="ARGININE REPRESSOR"/>
    <property type="match status" value="1"/>
</dbReference>
<evidence type="ECO:0000256" key="3">
    <source>
        <dbReference type="ARBA" id="ARBA00022692"/>
    </source>
</evidence>
<feature type="transmembrane region" description="Helical" evidence="6">
    <location>
        <begin position="477"/>
        <end position="499"/>
    </location>
</feature>
<feature type="transmembrane region" description="Helical" evidence="6">
    <location>
        <begin position="397"/>
        <end position="422"/>
    </location>
</feature>
<dbReference type="PANTHER" id="PTHR43652">
    <property type="entry name" value="BASIC AMINO ACID ANTIPORTER YFCC-RELATED"/>
    <property type="match status" value="1"/>
</dbReference>
<keyword evidence="8" id="KW-1185">Reference proteome</keyword>
<evidence type="ECO:0000256" key="1">
    <source>
        <dbReference type="ARBA" id="ARBA00004651"/>
    </source>
</evidence>
<feature type="transmembrane region" description="Helical" evidence="6">
    <location>
        <begin position="12"/>
        <end position="34"/>
    </location>
</feature>
<feature type="transmembrane region" description="Helical" evidence="6">
    <location>
        <begin position="116"/>
        <end position="140"/>
    </location>
</feature>
<sequence>MRSWKFPTAQTILLIISAMAAIATWFVPAGQYAMLSYDEGKDQFQVVTQQEVRILPVTQETLNELGIKIPLENFRSGAIYKPIGIPDTYRQVDADPQGVFEYAQAPVKGMIETANIIFLLLIIGGLIGVINYSGAFNAGIAALAEVLKGREFILIVATTLLVGLGGTTFGLAEETIAFLPILIPVFLAARYDAVVAVASVFLGSSVGSMCSTINPFSIIIASETAGIDWTTGLGGRILMFFICFTVTIIFLLNYARKVKADPRRSFLYGSGNKLNPLLRVPANPDKIPRLTSRLKIILVVFSACFLLMIIGVSRLDWWFEEMASTFLVGAILIGFIARIPEGKFVEVFIKGAGELLGVSVIIGLARGITILMSDGMISDTILFHASEFVQSMGKGLFINSIFMVYNGLTLFIASSSGTAVLTMPIMAPLADSVGIGREMIINAYVFGNGLCGIISPIGMVLPTLAIANIGYDRWLKFIWPLLIILGIICMLFLSISVYLQ</sequence>
<evidence type="ECO:0000256" key="2">
    <source>
        <dbReference type="ARBA" id="ARBA00022475"/>
    </source>
</evidence>
<organism evidence="7 8">
    <name type="scientific">Christiangramia sabulilitoris</name>
    <dbReference type="NCBI Taxonomy" id="2583991"/>
    <lineage>
        <taxon>Bacteria</taxon>
        <taxon>Pseudomonadati</taxon>
        <taxon>Bacteroidota</taxon>
        <taxon>Flavobacteriia</taxon>
        <taxon>Flavobacteriales</taxon>
        <taxon>Flavobacteriaceae</taxon>
        <taxon>Christiangramia</taxon>
    </lineage>
</organism>
<dbReference type="Pfam" id="PF03606">
    <property type="entry name" value="DcuC"/>
    <property type="match status" value="1"/>
</dbReference>
<feature type="transmembrane region" description="Helical" evidence="6">
    <location>
        <begin position="352"/>
        <end position="377"/>
    </location>
</feature>
<dbReference type="AlphaFoldDB" id="A0A550HZK2"/>
<dbReference type="GO" id="GO:0005886">
    <property type="term" value="C:plasma membrane"/>
    <property type="evidence" value="ECO:0007669"/>
    <property type="project" value="UniProtKB-SubCell"/>
</dbReference>
<keyword evidence="3 6" id="KW-0812">Transmembrane</keyword>
<dbReference type="EMBL" id="VHSF01000003">
    <property type="protein sequence ID" value="TRO64167.1"/>
    <property type="molecule type" value="Genomic_DNA"/>
</dbReference>
<feature type="transmembrane region" description="Helical" evidence="6">
    <location>
        <begin position="152"/>
        <end position="172"/>
    </location>
</feature>
<feature type="transmembrane region" description="Helical" evidence="6">
    <location>
        <begin position="237"/>
        <end position="255"/>
    </location>
</feature>
<name>A0A550HZK2_9FLAO</name>